<dbReference type="Proteomes" id="UP001431181">
    <property type="component" value="Unassembled WGS sequence"/>
</dbReference>
<protein>
    <submittedName>
        <fullName evidence="1">Uncharacterized protein</fullName>
    </submittedName>
</protein>
<comment type="caution">
    <text evidence="1">The sequence shown here is derived from an EMBL/GenBank/DDBJ whole genome shotgun (WGS) entry which is preliminary data.</text>
</comment>
<reference evidence="1" key="1">
    <citation type="submission" date="2022-11" db="EMBL/GenBank/DDBJ databases">
        <title>Marinomonas sp. nov., isolated from marine algae.</title>
        <authorList>
            <person name="Choi D.G."/>
            <person name="Kim J.M."/>
            <person name="Lee J.K."/>
            <person name="Baek J.H."/>
            <person name="Jeon C.O."/>
        </authorList>
    </citation>
    <scope>NUCLEOTIDE SEQUENCE</scope>
    <source>
        <strain evidence="1">KJ51-3</strain>
    </source>
</reference>
<evidence type="ECO:0000313" key="1">
    <source>
        <dbReference type="EMBL" id="MCW4630325.1"/>
    </source>
</evidence>
<gene>
    <name evidence="1" type="ORF">ONZ52_15860</name>
</gene>
<dbReference type="RefSeq" id="WP_265219685.1">
    <property type="nucleotide sequence ID" value="NZ_JAPEUL010000009.1"/>
</dbReference>
<dbReference type="EMBL" id="JAPEUL010000009">
    <property type="protein sequence ID" value="MCW4630325.1"/>
    <property type="molecule type" value="Genomic_DNA"/>
</dbReference>
<organism evidence="1 2">
    <name type="scientific">Marinomonas rhodophyticola</name>
    <dbReference type="NCBI Taxonomy" id="2992803"/>
    <lineage>
        <taxon>Bacteria</taxon>
        <taxon>Pseudomonadati</taxon>
        <taxon>Pseudomonadota</taxon>
        <taxon>Gammaproteobacteria</taxon>
        <taxon>Oceanospirillales</taxon>
        <taxon>Oceanospirillaceae</taxon>
        <taxon>Marinomonas</taxon>
    </lineage>
</organism>
<keyword evidence="2" id="KW-1185">Reference proteome</keyword>
<accession>A0ABT3KIF5</accession>
<proteinExistence type="predicted"/>
<name>A0ABT3KIF5_9GAMM</name>
<sequence>MVKLEEVFLSYLDQFMQQWKVYLKQQLSLYELRYVASDAGDRVDIKTNSLVYFRWLRTTSRAGDNFDDSRDDVAWVMLEKQLKIFAKKAENGTFDLVSKLHLEESQIHIVLNFSYDDEQHIVYVS</sequence>
<evidence type="ECO:0000313" key="2">
    <source>
        <dbReference type="Proteomes" id="UP001431181"/>
    </source>
</evidence>